<gene>
    <name evidence="1" type="ORF">KDX31_10805</name>
</gene>
<keyword evidence="2" id="KW-1185">Reference proteome</keyword>
<proteinExistence type="predicted"/>
<accession>A0ABY5GQM5</accession>
<organism evidence="1 2">
    <name type="scientific">Amphritea atlantica</name>
    <dbReference type="NCBI Taxonomy" id="355243"/>
    <lineage>
        <taxon>Bacteria</taxon>
        <taxon>Pseudomonadati</taxon>
        <taxon>Pseudomonadota</taxon>
        <taxon>Gammaproteobacteria</taxon>
        <taxon>Oceanospirillales</taxon>
        <taxon>Oceanospirillaceae</taxon>
        <taxon>Amphritea</taxon>
    </lineage>
</organism>
<reference evidence="1" key="1">
    <citation type="submission" date="2021-04" db="EMBL/GenBank/DDBJ databases">
        <title>Oceanospirillales bacteria with DddD are important DMSP degraders in coastal seawater.</title>
        <authorList>
            <person name="Liu J."/>
        </authorList>
    </citation>
    <scope>NUCLEOTIDE SEQUENCE</scope>
    <source>
        <strain evidence="1">GY6</strain>
    </source>
</reference>
<evidence type="ECO:0000313" key="1">
    <source>
        <dbReference type="EMBL" id="UTW01856.1"/>
    </source>
</evidence>
<sequence>MLSVLQHSLLTQLKKEISPKAIQLSARKFPIPGYARKFGLCTVDMQ</sequence>
<dbReference type="EMBL" id="CP073344">
    <property type="protein sequence ID" value="UTW01856.1"/>
    <property type="molecule type" value="Genomic_DNA"/>
</dbReference>
<evidence type="ECO:0000313" key="2">
    <source>
        <dbReference type="Proteomes" id="UP001059950"/>
    </source>
</evidence>
<protein>
    <submittedName>
        <fullName evidence="1">Uncharacterized protein</fullName>
    </submittedName>
</protein>
<name>A0ABY5GQM5_9GAMM</name>
<dbReference type="Proteomes" id="UP001059950">
    <property type="component" value="Chromosome"/>
</dbReference>